<feature type="domain" description="Putative heavy-metal chelation" evidence="1">
    <location>
        <begin position="140"/>
        <end position="218"/>
    </location>
</feature>
<evidence type="ECO:0000259" key="1">
    <source>
        <dbReference type="Pfam" id="PF04016"/>
    </source>
</evidence>
<proteinExistence type="predicted"/>
<evidence type="ECO:0000313" key="2">
    <source>
        <dbReference type="EMBL" id="RAV31650.1"/>
    </source>
</evidence>
<keyword evidence="3" id="KW-1185">Reference proteome</keyword>
<dbReference type="Proteomes" id="UP000251577">
    <property type="component" value="Unassembled WGS sequence"/>
</dbReference>
<dbReference type="AlphaFoldDB" id="A0A364V4R8"/>
<name>A0A364V4R8_9CORY</name>
<gene>
    <name evidence="2" type="ORF">DLJ54_07250</name>
</gene>
<dbReference type="Pfam" id="PF04016">
    <property type="entry name" value="DUF364"/>
    <property type="match status" value="1"/>
</dbReference>
<dbReference type="EMBL" id="QHCV01000070">
    <property type="protein sequence ID" value="RAV31650.1"/>
    <property type="molecule type" value="Genomic_DNA"/>
</dbReference>
<dbReference type="Gene3D" id="3.40.50.11590">
    <property type="match status" value="1"/>
</dbReference>
<accession>A0A364V4R8</accession>
<reference evidence="2 3" key="1">
    <citation type="journal article" date="2018" name="Syst. Appl. Microbiol.">
        <title>Corynebacterium heidelbergense sp. nov., isolated from the preen glands of Egyptian geese (Alopochen aegyptiacus).</title>
        <authorList>
            <person name="Braun M.S."/>
            <person name="Wang E."/>
            <person name="Zimmermann S."/>
            <person name="Wink M."/>
        </authorList>
    </citation>
    <scope>NUCLEOTIDE SEQUENCE [LARGE SCALE GENOMIC DNA]</scope>
    <source>
        <strain evidence="2 3">647</strain>
    </source>
</reference>
<protein>
    <recommendedName>
        <fullName evidence="1">Putative heavy-metal chelation domain-containing protein</fullName>
    </recommendedName>
</protein>
<dbReference type="InterPro" id="IPR007161">
    <property type="entry name" value="DUF364"/>
</dbReference>
<organism evidence="2 3">
    <name type="scientific">Corynebacterium heidelbergense</name>
    <dbReference type="NCBI Taxonomy" id="2055947"/>
    <lineage>
        <taxon>Bacteria</taxon>
        <taxon>Bacillati</taxon>
        <taxon>Actinomycetota</taxon>
        <taxon>Actinomycetes</taxon>
        <taxon>Mycobacteriales</taxon>
        <taxon>Corynebacteriaceae</taxon>
        <taxon>Corynebacterium</taxon>
    </lineage>
</organism>
<comment type="caution">
    <text evidence="2">The sequence shown here is derived from an EMBL/GenBank/DDBJ whole genome shotgun (WGS) entry which is preliminary data.</text>
</comment>
<dbReference type="SUPFAM" id="SSF159713">
    <property type="entry name" value="Dhaf3308-like"/>
    <property type="match status" value="1"/>
</dbReference>
<evidence type="ECO:0000313" key="3">
    <source>
        <dbReference type="Proteomes" id="UP000251577"/>
    </source>
</evidence>
<sequence>MARTVADLVAAAIATESTADTPTAVRSVFYIEHGTRLGTRVGTGGEDVVYRNRYVLARIGTSFGACACEAGAVGPEVANFSGMSAADILTQAPAEVRMAVLDAWLAERAPHRSHPLATSVELPTGTPLQRALARDAAIVDLVAPQVGDTIAVVGVVTPLVEGLLRRGAHPRLCDRNAESCVGLPVEQDLDAVLTGADRVLATGMTVSDGSFDVIRQHCLSTTTPLYIYAQSGTAIVREFLGAGVRGMTAEHFPFSQFSADATPMYVYRSGQEGTREL</sequence>